<dbReference type="Gene3D" id="2.40.50.140">
    <property type="entry name" value="Nucleic acid-binding proteins"/>
    <property type="match status" value="1"/>
</dbReference>
<comment type="catalytic activity">
    <reaction evidence="4">
        <text>ATP + (deoxyribonucleotide)n-3'-hydroxyl + 5'-phospho-(deoxyribonucleotide)m = (deoxyribonucleotide)n+m + AMP + diphosphate.</text>
        <dbReference type="EC" id="6.5.1.1"/>
    </reaction>
</comment>
<dbReference type="CDD" id="cd07971">
    <property type="entry name" value="OBF_DNA_ligase_LigD"/>
    <property type="match status" value="1"/>
</dbReference>
<dbReference type="EC" id="6.5.1.1" evidence="2"/>
<evidence type="ECO:0000256" key="1">
    <source>
        <dbReference type="ARBA" id="ARBA00007572"/>
    </source>
</evidence>
<dbReference type="Pfam" id="PF01068">
    <property type="entry name" value="DNA_ligase_A_M"/>
    <property type="match status" value="1"/>
</dbReference>
<accession>A0A177E648</accession>
<evidence type="ECO:0000256" key="2">
    <source>
        <dbReference type="ARBA" id="ARBA00012727"/>
    </source>
</evidence>
<dbReference type="PANTHER" id="PTHR45674:SF4">
    <property type="entry name" value="DNA LIGASE 1"/>
    <property type="match status" value="1"/>
</dbReference>
<organism evidence="6 7">
    <name type="scientific">Thermodesulfatator autotrophicus</name>
    <dbReference type="NCBI Taxonomy" id="1795632"/>
    <lineage>
        <taxon>Bacteria</taxon>
        <taxon>Pseudomonadati</taxon>
        <taxon>Thermodesulfobacteriota</taxon>
        <taxon>Thermodesulfobacteria</taxon>
        <taxon>Thermodesulfobacteriales</taxon>
        <taxon>Thermodesulfatatoraceae</taxon>
        <taxon>Thermodesulfatator</taxon>
    </lineage>
</organism>
<evidence type="ECO:0000313" key="7">
    <source>
        <dbReference type="Proteomes" id="UP000076964"/>
    </source>
</evidence>
<evidence type="ECO:0000256" key="4">
    <source>
        <dbReference type="ARBA" id="ARBA00034003"/>
    </source>
</evidence>
<dbReference type="PANTHER" id="PTHR45674">
    <property type="entry name" value="DNA LIGASE 1/3 FAMILY MEMBER"/>
    <property type="match status" value="1"/>
</dbReference>
<evidence type="ECO:0000313" key="6">
    <source>
        <dbReference type="EMBL" id="OAG27258.1"/>
    </source>
</evidence>
<feature type="domain" description="ATP-dependent DNA ligase family profile" evidence="5">
    <location>
        <begin position="104"/>
        <end position="196"/>
    </location>
</feature>
<dbReference type="Proteomes" id="UP000076964">
    <property type="component" value="Unassembled WGS sequence"/>
</dbReference>
<dbReference type="InterPro" id="IPR050191">
    <property type="entry name" value="ATP-dep_DNA_ligase"/>
</dbReference>
<gene>
    <name evidence="6" type="ORF">TH606_07870</name>
</gene>
<dbReference type="Gene3D" id="3.30.470.30">
    <property type="entry name" value="DNA ligase/mRNA capping enzyme"/>
    <property type="match status" value="1"/>
</dbReference>
<evidence type="ECO:0000256" key="3">
    <source>
        <dbReference type="ARBA" id="ARBA00022598"/>
    </source>
</evidence>
<dbReference type="NCBIfam" id="TIGR02779">
    <property type="entry name" value="NHEJ_ligase_lig"/>
    <property type="match status" value="1"/>
</dbReference>
<reference evidence="6 7" key="1">
    <citation type="submission" date="2016-02" db="EMBL/GenBank/DDBJ databases">
        <title>Draft genome sequence of Thermodesulfatator sp. S606.</title>
        <authorList>
            <person name="Lai Q."/>
            <person name="Cao J."/>
            <person name="Dupont S."/>
            <person name="Shao Z."/>
            <person name="Jebbar M."/>
            <person name="Alain K."/>
        </authorList>
    </citation>
    <scope>NUCLEOTIDE SEQUENCE [LARGE SCALE GENOMIC DNA]</scope>
    <source>
        <strain evidence="6 7">S606</strain>
    </source>
</reference>
<dbReference type="InterPro" id="IPR014146">
    <property type="entry name" value="LigD_ligase_dom"/>
</dbReference>
<dbReference type="GO" id="GO:0006310">
    <property type="term" value="P:DNA recombination"/>
    <property type="evidence" value="ECO:0007669"/>
    <property type="project" value="InterPro"/>
</dbReference>
<dbReference type="InterPro" id="IPR012309">
    <property type="entry name" value="DNA_ligase_ATP-dep_C"/>
</dbReference>
<dbReference type="PROSITE" id="PS50160">
    <property type="entry name" value="DNA_LIGASE_A3"/>
    <property type="match status" value="1"/>
</dbReference>
<dbReference type="GO" id="GO:0003910">
    <property type="term" value="F:DNA ligase (ATP) activity"/>
    <property type="evidence" value="ECO:0007669"/>
    <property type="project" value="UniProtKB-EC"/>
</dbReference>
<dbReference type="SUPFAM" id="SSF50249">
    <property type="entry name" value="Nucleic acid-binding proteins"/>
    <property type="match status" value="1"/>
</dbReference>
<dbReference type="GO" id="GO:0006281">
    <property type="term" value="P:DNA repair"/>
    <property type="evidence" value="ECO:0007669"/>
    <property type="project" value="InterPro"/>
</dbReference>
<dbReference type="InterPro" id="IPR012310">
    <property type="entry name" value="DNA_ligase_ATP-dep_cent"/>
</dbReference>
<dbReference type="SUPFAM" id="SSF56091">
    <property type="entry name" value="DNA ligase/mRNA capping enzyme, catalytic domain"/>
    <property type="match status" value="1"/>
</dbReference>
<name>A0A177E648_9BACT</name>
<comment type="similarity">
    <text evidence="1">Belongs to the ATP-dependent DNA ligase family.</text>
</comment>
<keyword evidence="3" id="KW-0436">Ligase</keyword>
<dbReference type="CDD" id="cd07906">
    <property type="entry name" value="Adenylation_DNA_ligase_LigD_LigC"/>
    <property type="match status" value="1"/>
</dbReference>
<dbReference type="GO" id="GO:0005524">
    <property type="term" value="F:ATP binding"/>
    <property type="evidence" value="ECO:0007669"/>
    <property type="project" value="InterPro"/>
</dbReference>
<dbReference type="InterPro" id="IPR012340">
    <property type="entry name" value="NA-bd_OB-fold"/>
</dbReference>
<sequence>MLPEYIKPMLAKLGIPFDSPRFLYEIKWDGTRCLIFIENGKVRLQNRRLNDITYRYPEFWNLPELVSKDGLVFDGEIVVLKDGRPEFRLLQEREHVKSPVKIKLLSERLPATYMAFDLLYFEGSPLLDKPLRERKALLKEVLPESPFVAESQFILEKGVAFFEQVVAQGFEGVMAKDLESPYLPGRRVDFWLKFKPRGRRTCVIVGYLLRPDGTLKSLLIAEPTEKGLVYRGKVASGLDTHLSAELLTRLKALEDKRPDNLKGSGFPKGARWVRPEIHCEVSFQEITNHGQFRAPVLERVFLK</sequence>
<dbReference type="STRING" id="1795632.TH606_07870"/>
<dbReference type="RefSeq" id="WP_068542670.1">
    <property type="nucleotide sequence ID" value="NZ_LSFI01000035.1"/>
</dbReference>
<dbReference type="OrthoDB" id="9770771at2"/>
<dbReference type="AlphaFoldDB" id="A0A177E648"/>
<dbReference type="EMBL" id="LSFI01000035">
    <property type="protein sequence ID" value="OAG27258.1"/>
    <property type="molecule type" value="Genomic_DNA"/>
</dbReference>
<comment type="caution">
    <text evidence="6">The sequence shown here is derived from an EMBL/GenBank/DDBJ whole genome shotgun (WGS) entry which is preliminary data.</text>
</comment>
<proteinExistence type="inferred from homology"/>
<dbReference type="Gene3D" id="3.30.1490.70">
    <property type="match status" value="1"/>
</dbReference>
<evidence type="ECO:0000259" key="5">
    <source>
        <dbReference type="PROSITE" id="PS50160"/>
    </source>
</evidence>
<dbReference type="Pfam" id="PF04679">
    <property type="entry name" value="DNA_ligase_A_C"/>
    <property type="match status" value="1"/>
</dbReference>
<keyword evidence="7" id="KW-1185">Reference proteome</keyword>
<protein>
    <recommendedName>
        <fullName evidence="2">DNA ligase (ATP)</fullName>
        <ecNumber evidence="2">6.5.1.1</ecNumber>
    </recommendedName>
</protein>